<comment type="caution">
    <text evidence="1">The sequence shown here is derived from an EMBL/GenBank/DDBJ whole genome shotgun (WGS) entry which is preliminary data.</text>
</comment>
<evidence type="ECO:0000313" key="1">
    <source>
        <dbReference type="EMBL" id="TEA34831.1"/>
    </source>
</evidence>
<reference evidence="1 2" key="1">
    <citation type="journal article" date="2018" name="Genomics">
        <title>Molecular footprints of inshore aquatic adaptation in Indo-Pacific humpback dolphin (Sousa chinensis).</title>
        <authorList>
            <person name="Ming Y."/>
            <person name="Jian J."/>
            <person name="Yu F."/>
            <person name="Yu X."/>
            <person name="Wang J."/>
            <person name="Liu W."/>
        </authorList>
    </citation>
    <scope>NUCLEOTIDE SEQUENCE [LARGE SCALE GENOMIC DNA]</scope>
    <source>
        <strain evidence="1">MY-2018</strain>
        <tissue evidence="1">Skin</tissue>
    </source>
</reference>
<dbReference type="Proteomes" id="UP000295264">
    <property type="component" value="Unassembled WGS sequence"/>
</dbReference>
<organism evidence="1 2">
    <name type="scientific">Sousa chinensis</name>
    <name type="common">Indo-pacific humpbacked dolphin</name>
    <name type="synonym">Steno chinensis</name>
    <dbReference type="NCBI Taxonomy" id="103600"/>
    <lineage>
        <taxon>Eukaryota</taxon>
        <taxon>Metazoa</taxon>
        <taxon>Chordata</taxon>
        <taxon>Craniata</taxon>
        <taxon>Vertebrata</taxon>
        <taxon>Euteleostomi</taxon>
        <taxon>Mammalia</taxon>
        <taxon>Eutheria</taxon>
        <taxon>Laurasiatheria</taxon>
        <taxon>Artiodactyla</taxon>
        <taxon>Whippomorpha</taxon>
        <taxon>Cetacea</taxon>
        <taxon>Odontoceti</taxon>
        <taxon>Delphinidae</taxon>
        <taxon>Sousa</taxon>
    </lineage>
</organism>
<accession>A0A484GHA5</accession>
<dbReference type="AlphaFoldDB" id="A0A484GHA5"/>
<evidence type="ECO:0000313" key="2">
    <source>
        <dbReference type="Proteomes" id="UP000295264"/>
    </source>
</evidence>
<feature type="non-terminal residue" evidence="1">
    <location>
        <position position="1"/>
    </location>
</feature>
<sequence length="172" mass="20078">SLKQESTNRILQVIGLVLDFHSYEIYYGHCEQGFKGVKKPSVENDIVGALVSHWYHPFSILLIFLHFLRCPSHCTGKACGHEYLTLKSLHRESELALSFNLLMLGVTEGERMGMWHYSLQGKACLTYTRERIHLAWPRRELIWGYSEYRRKEMNLGLKHKIPAEEKEEDIIS</sequence>
<protein>
    <submittedName>
        <fullName evidence="1">Uncharacterized protein</fullName>
    </submittedName>
</protein>
<proteinExistence type="predicted"/>
<feature type="non-terminal residue" evidence="1">
    <location>
        <position position="172"/>
    </location>
</feature>
<gene>
    <name evidence="1" type="ORF">DBR06_SOUSAS4310007</name>
</gene>
<keyword evidence="2" id="KW-1185">Reference proteome</keyword>
<dbReference type="EMBL" id="QWLN02008471">
    <property type="protein sequence ID" value="TEA34831.1"/>
    <property type="molecule type" value="Genomic_DNA"/>
</dbReference>
<name>A0A484GHA5_SOUCH</name>